<dbReference type="PANTHER" id="PTHR43071:SF1">
    <property type="entry name" value="2-AMINO-4-HYDROXY-6-HYDROXYMETHYLDIHYDROPTERIDINE PYROPHOSPHOKINASE"/>
    <property type="match status" value="1"/>
</dbReference>
<dbReference type="GO" id="GO:0016301">
    <property type="term" value="F:kinase activity"/>
    <property type="evidence" value="ECO:0007669"/>
    <property type="project" value="UniProtKB-KW"/>
</dbReference>
<reference evidence="15" key="1">
    <citation type="submission" date="2016-10" db="EMBL/GenBank/DDBJ databases">
        <authorList>
            <person name="Varghese N."/>
            <person name="Submissions S."/>
        </authorList>
    </citation>
    <scope>NUCLEOTIDE SEQUENCE [LARGE SCALE GENOMIC DNA]</scope>
    <source>
        <strain evidence="15">CGMCC 1.9127</strain>
    </source>
</reference>
<dbReference type="NCBIfam" id="TIGR01498">
    <property type="entry name" value="folK"/>
    <property type="match status" value="1"/>
</dbReference>
<name>A0A1H7NA13_9GAMM</name>
<proteinExistence type="inferred from homology"/>
<dbReference type="OrthoDB" id="9808041at2"/>
<dbReference type="GO" id="GO:0003848">
    <property type="term" value="F:2-amino-4-hydroxy-6-hydroxymethyldihydropteridine diphosphokinase activity"/>
    <property type="evidence" value="ECO:0007669"/>
    <property type="project" value="UniProtKB-EC"/>
</dbReference>
<evidence type="ECO:0000256" key="7">
    <source>
        <dbReference type="ARBA" id="ARBA00022777"/>
    </source>
</evidence>
<comment type="function">
    <text evidence="10">Catalyzes the transfer of pyrophosphate from adenosine triphosphate (ATP) to 6-hydroxymethyl-7,8-dihydropterin, an enzymatic step in folate biosynthesis pathway.</text>
</comment>
<dbReference type="GO" id="GO:0046656">
    <property type="term" value="P:folic acid biosynthetic process"/>
    <property type="evidence" value="ECO:0007669"/>
    <property type="project" value="UniProtKB-KW"/>
</dbReference>
<evidence type="ECO:0000256" key="9">
    <source>
        <dbReference type="ARBA" id="ARBA00022909"/>
    </source>
</evidence>
<accession>A0A1H7NA13</accession>
<evidence type="ECO:0000313" key="14">
    <source>
        <dbReference type="EMBL" id="SEL20119.1"/>
    </source>
</evidence>
<evidence type="ECO:0000259" key="13">
    <source>
        <dbReference type="PROSITE" id="PS00794"/>
    </source>
</evidence>
<dbReference type="Pfam" id="PF01288">
    <property type="entry name" value="HPPK"/>
    <property type="match status" value="1"/>
</dbReference>
<sequence>MSLVFIGLGSNLADPKAQILSALNKLSQLAHCVLKAHSSLYFSRPMGPQDQPDYMNAVAAIKTSLAPLALLEQLQAIETSAGRVRDGERWGARVLDLDILCFGQQVINSPRLTIPHYGIKQREFVLLPLAEIAPELVLPDGDSILTLAEKIDKNGLKVHSKLVLDY</sequence>
<dbReference type="AlphaFoldDB" id="A0A1H7NA13"/>
<keyword evidence="6" id="KW-0547">Nucleotide-binding</keyword>
<comment type="similarity">
    <text evidence="2">Belongs to the HPPK family.</text>
</comment>
<keyword evidence="8" id="KW-0067">ATP-binding</keyword>
<evidence type="ECO:0000313" key="15">
    <source>
        <dbReference type="Proteomes" id="UP000199297"/>
    </source>
</evidence>
<evidence type="ECO:0000256" key="11">
    <source>
        <dbReference type="ARBA" id="ARBA00029766"/>
    </source>
</evidence>
<dbReference type="UniPathway" id="UPA00077">
    <property type="reaction ID" value="UER00155"/>
</dbReference>
<organism evidence="14 15">
    <name type="scientific">Colwellia chukchiensis</name>
    <dbReference type="NCBI Taxonomy" id="641665"/>
    <lineage>
        <taxon>Bacteria</taxon>
        <taxon>Pseudomonadati</taxon>
        <taxon>Pseudomonadota</taxon>
        <taxon>Gammaproteobacteria</taxon>
        <taxon>Alteromonadales</taxon>
        <taxon>Colwelliaceae</taxon>
        <taxon>Colwellia</taxon>
    </lineage>
</organism>
<dbReference type="SUPFAM" id="SSF55083">
    <property type="entry name" value="6-hydroxymethyl-7,8-dihydropterin pyrophosphokinase, HPPK"/>
    <property type="match status" value="1"/>
</dbReference>
<feature type="domain" description="7,8-dihydro-6-hydroxymethylpterin-pyrophosphokinase" evidence="13">
    <location>
        <begin position="89"/>
        <end position="100"/>
    </location>
</feature>
<dbReference type="Proteomes" id="UP000199297">
    <property type="component" value="Unassembled WGS sequence"/>
</dbReference>
<protein>
    <recommendedName>
        <fullName evidence="4">2-amino-4-hydroxy-6-hydroxymethyldihydropteridine pyrophosphokinase</fullName>
        <ecNumber evidence="3">2.7.6.3</ecNumber>
    </recommendedName>
    <alternativeName>
        <fullName evidence="11">6-hydroxymethyl-7,8-dihydropterin pyrophosphokinase</fullName>
    </alternativeName>
    <alternativeName>
        <fullName evidence="12">7,8-dihydro-6-hydroxymethylpterin-pyrophosphokinase</fullName>
    </alternativeName>
</protein>
<dbReference type="Gene3D" id="3.30.70.560">
    <property type="entry name" value="7,8-Dihydro-6-hydroxymethylpterin-pyrophosphokinase HPPK"/>
    <property type="match status" value="1"/>
</dbReference>
<comment type="pathway">
    <text evidence="1">Cofactor biosynthesis; tetrahydrofolate biosynthesis; 2-amino-4-hydroxy-6-hydroxymethyl-7,8-dihydropteridine diphosphate from 7,8-dihydroneopterin triphosphate: step 4/4.</text>
</comment>
<dbReference type="CDD" id="cd00483">
    <property type="entry name" value="HPPK"/>
    <property type="match status" value="1"/>
</dbReference>
<dbReference type="EMBL" id="FOBI01000007">
    <property type="protein sequence ID" value="SEL20119.1"/>
    <property type="molecule type" value="Genomic_DNA"/>
</dbReference>
<keyword evidence="5" id="KW-0808">Transferase</keyword>
<dbReference type="GO" id="GO:0005524">
    <property type="term" value="F:ATP binding"/>
    <property type="evidence" value="ECO:0007669"/>
    <property type="project" value="UniProtKB-KW"/>
</dbReference>
<keyword evidence="15" id="KW-1185">Reference proteome</keyword>
<dbReference type="GO" id="GO:0046654">
    <property type="term" value="P:tetrahydrofolate biosynthetic process"/>
    <property type="evidence" value="ECO:0007669"/>
    <property type="project" value="UniProtKB-UniPathway"/>
</dbReference>
<dbReference type="InterPro" id="IPR000550">
    <property type="entry name" value="Hppk"/>
</dbReference>
<evidence type="ECO:0000256" key="6">
    <source>
        <dbReference type="ARBA" id="ARBA00022741"/>
    </source>
</evidence>
<keyword evidence="9" id="KW-0289">Folate biosynthesis</keyword>
<dbReference type="PANTHER" id="PTHR43071">
    <property type="entry name" value="2-AMINO-4-HYDROXY-6-HYDROXYMETHYLDIHYDROPTERIDINE PYROPHOSPHOKINASE"/>
    <property type="match status" value="1"/>
</dbReference>
<dbReference type="EC" id="2.7.6.3" evidence="3"/>
<evidence type="ECO:0000256" key="4">
    <source>
        <dbReference type="ARBA" id="ARBA00016218"/>
    </source>
</evidence>
<evidence type="ECO:0000256" key="5">
    <source>
        <dbReference type="ARBA" id="ARBA00022679"/>
    </source>
</evidence>
<gene>
    <name evidence="14" type="ORF">SAMN05216262_10769</name>
</gene>
<evidence type="ECO:0000256" key="3">
    <source>
        <dbReference type="ARBA" id="ARBA00013253"/>
    </source>
</evidence>
<evidence type="ECO:0000256" key="10">
    <source>
        <dbReference type="ARBA" id="ARBA00029409"/>
    </source>
</evidence>
<keyword evidence="7 14" id="KW-0418">Kinase</keyword>
<dbReference type="RefSeq" id="WP_085284888.1">
    <property type="nucleotide sequence ID" value="NZ_FOBI01000007.1"/>
</dbReference>
<evidence type="ECO:0000256" key="8">
    <source>
        <dbReference type="ARBA" id="ARBA00022840"/>
    </source>
</evidence>
<dbReference type="PROSITE" id="PS00794">
    <property type="entry name" value="HPPK"/>
    <property type="match status" value="1"/>
</dbReference>
<evidence type="ECO:0000256" key="12">
    <source>
        <dbReference type="ARBA" id="ARBA00033413"/>
    </source>
</evidence>
<dbReference type="InterPro" id="IPR035907">
    <property type="entry name" value="Hppk_sf"/>
</dbReference>
<dbReference type="STRING" id="641665.GCA_002104455_03393"/>
<evidence type="ECO:0000256" key="2">
    <source>
        <dbReference type="ARBA" id="ARBA00005810"/>
    </source>
</evidence>
<evidence type="ECO:0000256" key="1">
    <source>
        <dbReference type="ARBA" id="ARBA00005051"/>
    </source>
</evidence>